<dbReference type="STRING" id="1079859.SAMN04515674_110153"/>
<name>A0A1I5VZC1_9BACT</name>
<dbReference type="AlphaFoldDB" id="A0A1I5VZC1"/>
<dbReference type="GO" id="GO:0051301">
    <property type="term" value="P:cell division"/>
    <property type="evidence" value="ECO:0007669"/>
    <property type="project" value="UniProtKB-KW"/>
</dbReference>
<organism evidence="1 2">
    <name type="scientific">Pseudarcicella hirudinis</name>
    <dbReference type="NCBI Taxonomy" id="1079859"/>
    <lineage>
        <taxon>Bacteria</taxon>
        <taxon>Pseudomonadati</taxon>
        <taxon>Bacteroidota</taxon>
        <taxon>Cytophagia</taxon>
        <taxon>Cytophagales</taxon>
        <taxon>Flectobacillaceae</taxon>
        <taxon>Pseudarcicella</taxon>
    </lineage>
</organism>
<gene>
    <name evidence="1" type="ORF">SAMN04515674_110153</name>
</gene>
<dbReference type="InterPro" id="IPR007838">
    <property type="entry name" value="Cell_div_ZapA-like"/>
</dbReference>
<dbReference type="Proteomes" id="UP000199306">
    <property type="component" value="Unassembled WGS sequence"/>
</dbReference>
<dbReference type="RefSeq" id="WP_092018350.1">
    <property type="nucleotide sequence ID" value="NZ_FOXH01000010.1"/>
</dbReference>
<dbReference type="InterPro" id="IPR036192">
    <property type="entry name" value="Cell_div_ZapA-like_sf"/>
</dbReference>
<evidence type="ECO:0000313" key="2">
    <source>
        <dbReference type="Proteomes" id="UP000199306"/>
    </source>
</evidence>
<sequence length="96" mass="11036">MKEKVTCKISIGVHDFSLQVGPEEEEYVRKAKTLINERIDYYRTHTGIHDPDRLLALVSLDYVVDNLKFNDNLTEVKETVMAKIGEIETLADRVVN</sequence>
<accession>A0A1I5VZC1</accession>
<dbReference type="EMBL" id="FOXH01000010">
    <property type="protein sequence ID" value="SFQ12842.1"/>
    <property type="molecule type" value="Genomic_DNA"/>
</dbReference>
<keyword evidence="1" id="KW-0131">Cell cycle</keyword>
<keyword evidence="1" id="KW-0132">Cell division</keyword>
<dbReference type="OrthoDB" id="960762at2"/>
<keyword evidence="2" id="KW-1185">Reference proteome</keyword>
<dbReference type="SUPFAM" id="SSF102829">
    <property type="entry name" value="Cell division protein ZapA-like"/>
    <property type="match status" value="1"/>
</dbReference>
<dbReference type="Pfam" id="PF05164">
    <property type="entry name" value="ZapA"/>
    <property type="match status" value="1"/>
</dbReference>
<evidence type="ECO:0000313" key="1">
    <source>
        <dbReference type="EMBL" id="SFQ12842.1"/>
    </source>
</evidence>
<proteinExistence type="predicted"/>
<protein>
    <submittedName>
        <fullName evidence="1">Cell division protein ZapA</fullName>
    </submittedName>
</protein>
<reference evidence="1 2" key="1">
    <citation type="submission" date="2016-10" db="EMBL/GenBank/DDBJ databases">
        <authorList>
            <person name="de Groot N.N."/>
        </authorList>
    </citation>
    <scope>NUCLEOTIDE SEQUENCE [LARGE SCALE GENOMIC DNA]</scope>
    <source>
        <strain evidence="2">E92,LMG 26720,CCM 7988</strain>
    </source>
</reference>